<dbReference type="InterPro" id="IPR011989">
    <property type="entry name" value="ARM-like"/>
</dbReference>
<feature type="domain" description="FH2" evidence="5">
    <location>
        <begin position="569"/>
        <end position="965"/>
    </location>
</feature>
<organism evidence="6 7">
    <name type="scientific">Paralvinella palmiformis</name>
    <dbReference type="NCBI Taxonomy" id="53620"/>
    <lineage>
        <taxon>Eukaryota</taxon>
        <taxon>Metazoa</taxon>
        <taxon>Spiralia</taxon>
        <taxon>Lophotrochozoa</taxon>
        <taxon>Annelida</taxon>
        <taxon>Polychaeta</taxon>
        <taxon>Sedentaria</taxon>
        <taxon>Canalipalpata</taxon>
        <taxon>Terebellida</taxon>
        <taxon>Terebelliformia</taxon>
        <taxon>Alvinellidae</taxon>
        <taxon>Paralvinella</taxon>
    </lineage>
</organism>
<sequence length="1036" mass="118946">MGQVKFCSTCPTGQVDLKSKCHALTCTCMLVSQYVYMRHVIIVFNEYQKHHLNMKPDDYIVEINKMICLYFAKDEDEIQNRTTLLISLRTVLRTQPMSFVKSFIELNGLDCLLEFLKTMEYTTLTSGLHRAIIGCIKALLNNTFGRAHILAHPMSLNIIAQSLSCDNVYIKKDVLEILGAICLIPGGRKKVLEAMYHYHKYTGERTRFQSVIYDLDRNTGDYHNAVNLKTAIMSFINGILRGEDGKNHLEFRLHLRYEFLMLGIQPIIEKLKNNSNAVLDRHLNVFEMVRFDDERQLGERLKMKHVDTRSTTAMFEVLRKKLNFTAAYSNLQSILFHLLQLPFGNGIANHYWQLIDHIVQQICLQTKEGDPDVTPMEIDVKKVIAQLASENTVKETRKKIREVQKECDELASKLSKKEHECAVKIEEQEELMQTLQKIKAKLEKETLAHNETKIHLAELQTRLAELQQMVDWERGERSKLEHAVKTGSLPDDAKMGVTRMSADMISKRPVEMTNGYSSKIPTFEPASAASFASRAPCPPPPPLPPGAVPPPPCGVPPPPGVGLSYHLHKKNIPQPKQALKSFNWKKLSEVKVQGTIWEDIDESQMYRNLDLEEFETVFSAYQGNENAENDVIGKNTKNKVLSVIVERRAQNCIILLKKLKMTNEEIGRVVISMDKCEELPKDMCEQLLKYVPTKEEIQLLSSHEHEIDQMAAADRFLYEMSKIDHYEERLKCLYFKKKFNERMGDVKPKVEAVLCGSLEIKKSRYLPRLLQIILALGNYMNSGHRGGAYGFEIDSINRTCDTKSSIDKNITFLHYLALIVEKKFPELLKLDHELKHVKPAAKVHMEEVESDLNILRNGLKLINNELKYHKSLMTPPLRGDRFVSVMEDFMTVSAYNFSELEDMVTDMKQAFSEVAVYFAEGRSKPELFFGVFSQFLTSFHDACMDNECFRKRKEKEEQRLKREAELKAEREKQKKQTKFTNSRKSGGEFDELISALVTGDVFGDDIAKLKKTRRKPPPQNQKGIFDAPRERAIKAS</sequence>
<protein>
    <recommendedName>
        <fullName evidence="8">Disheveled-associated activator of morphogenesis 1</fullName>
    </recommendedName>
</protein>
<dbReference type="GO" id="GO:0003779">
    <property type="term" value="F:actin binding"/>
    <property type="evidence" value="ECO:0007669"/>
    <property type="project" value="InterPro"/>
</dbReference>
<reference evidence="6" key="1">
    <citation type="journal article" date="2023" name="Mol. Biol. Evol.">
        <title>Third-Generation Sequencing Reveals the Adaptive Role of the Epigenome in Three Deep-Sea Polychaetes.</title>
        <authorList>
            <person name="Perez M."/>
            <person name="Aroh O."/>
            <person name="Sun Y."/>
            <person name="Lan Y."/>
            <person name="Juniper S.K."/>
            <person name="Young C.R."/>
            <person name="Angers B."/>
            <person name="Qian P.Y."/>
        </authorList>
    </citation>
    <scope>NUCLEOTIDE SEQUENCE</scope>
    <source>
        <strain evidence="6">P08H-3</strain>
    </source>
</reference>
<dbReference type="InterPro" id="IPR042201">
    <property type="entry name" value="FH2_Formin_sf"/>
</dbReference>
<evidence type="ECO:0000259" key="3">
    <source>
        <dbReference type="PROSITE" id="PS51231"/>
    </source>
</evidence>
<dbReference type="Gene3D" id="1.20.58.2220">
    <property type="entry name" value="Formin, FH2 domain"/>
    <property type="match status" value="1"/>
</dbReference>
<evidence type="ECO:0008006" key="8">
    <source>
        <dbReference type="Google" id="ProtNLM"/>
    </source>
</evidence>
<dbReference type="PANTHER" id="PTHR45725">
    <property type="entry name" value="FORMIN HOMOLOGY 2 FAMILY MEMBER"/>
    <property type="match status" value="1"/>
</dbReference>
<dbReference type="PROSITE" id="PS51231">
    <property type="entry name" value="DAD"/>
    <property type="match status" value="1"/>
</dbReference>
<comment type="caution">
    <text evidence="6">The sequence shown here is derived from an EMBL/GenBank/DDBJ whole genome shotgun (WGS) entry which is preliminary data.</text>
</comment>
<keyword evidence="1" id="KW-0175">Coiled coil</keyword>
<evidence type="ECO:0000313" key="6">
    <source>
        <dbReference type="EMBL" id="KAK2146064.1"/>
    </source>
</evidence>
<feature type="compositionally biased region" description="Basic and acidic residues" evidence="2">
    <location>
        <begin position="1027"/>
        <end position="1036"/>
    </location>
</feature>
<dbReference type="Gene3D" id="1.25.10.10">
    <property type="entry name" value="Leucine-rich Repeat Variant"/>
    <property type="match status" value="1"/>
</dbReference>
<gene>
    <name evidence="6" type="ORF">LSH36_635g01003</name>
</gene>
<dbReference type="InterPro" id="IPR014768">
    <property type="entry name" value="GBD/FH3_dom"/>
</dbReference>
<dbReference type="SMART" id="SM01140">
    <property type="entry name" value="Drf_GBD"/>
    <property type="match status" value="1"/>
</dbReference>
<dbReference type="SMART" id="SM00498">
    <property type="entry name" value="FH2"/>
    <property type="match status" value="1"/>
</dbReference>
<name>A0AAD9MWX9_9ANNE</name>
<dbReference type="InterPro" id="IPR010472">
    <property type="entry name" value="FH3_dom"/>
</dbReference>
<dbReference type="PROSITE" id="PS51232">
    <property type="entry name" value="GBD_FH3"/>
    <property type="match status" value="1"/>
</dbReference>
<evidence type="ECO:0000256" key="1">
    <source>
        <dbReference type="SAM" id="Coils"/>
    </source>
</evidence>
<dbReference type="PROSITE" id="PS51444">
    <property type="entry name" value="FH2"/>
    <property type="match status" value="1"/>
</dbReference>
<dbReference type="Pfam" id="PF06371">
    <property type="entry name" value="Drf_GBD"/>
    <property type="match status" value="1"/>
</dbReference>
<evidence type="ECO:0000259" key="5">
    <source>
        <dbReference type="PROSITE" id="PS51444"/>
    </source>
</evidence>
<dbReference type="Gene3D" id="1.10.238.150">
    <property type="entry name" value="Formin, FH3 diaphanous domain"/>
    <property type="match status" value="1"/>
</dbReference>
<dbReference type="Pfam" id="PF02181">
    <property type="entry name" value="FH2"/>
    <property type="match status" value="1"/>
</dbReference>
<dbReference type="InterPro" id="IPR015425">
    <property type="entry name" value="FH2_Formin"/>
</dbReference>
<feature type="region of interest" description="Disordered" evidence="2">
    <location>
        <begin position="1009"/>
        <end position="1036"/>
    </location>
</feature>
<keyword evidence="7" id="KW-1185">Reference proteome</keyword>
<dbReference type="PANTHER" id="PTHR45725:SF1">
    <property type="entry name" value="DISHEVELLED ASSOCIATED ACTIVATOR OF MORPHOGENESIS, ISOFORM D"/>
    <property type="match status" value="1"/>
</dbReference>
<evidence type="ECO:0000313" key="7">
    <source>
        <dbReference type="Proteomes" id="UP001208570"/>
    </source>
</evidence>
<accession>A0AAD9MWX9</accession>
<dbReference type="GO" id="GO:0030036">
    <property type="term" value="P:actin cytoskeleton organization"/>
    <property type="evidence" value="ECO:0007669"/>
    <property type="project" value="InterPro"/>
</dbReference>
<dbReference type="SUPFAM" id="SSF48371">
    <property type="entry name" value="ARM repeat"/>
    <property type="match status" value="1"/>
</dbReference>
<feature type="domain" description="GBD/FH3" evidence="4">
    <location>
        <begin position="1"/>
        <end position="370"/>
    </location>
</feature>
<dbReference type="InterPro" id="IPR010473">
    <property type="entry name" value="GTPase-bd"/>
</dbReference>
<dbReference type="Pfam" id="PF06367">
    <property type="entry name" value="Drf_FH3"/>
    <property type="match status" value="1"/>
</dbReference>
<dbReference type="GO" id="GO:0031267">
    <property type="term" value="F:small GTPase binding"/>
    <property type="evidence" value="ECO:0007669"/>
    <property type="project" value="InterPro"/>
</dbReference>
<dbReference type="SMART" id="SM01139">
    <property type="entry name" value="Drf_FH3"/>
    <property type="match status" value="1"/>
</dbReference>
<evidence type="ECO:0000259" key="4">
    <source>
        <dbReference type="PROSITE" id="PS51232"/>
    </source>
</evidence>
<dbReference type="InterPro" id="IPR016024">
    <property type="entry name" value="ARM-type_fold"/>
</dbReference>
<dbReference type="AlphaFoldDB" id="A0AAD9MWX9"/>
<dbReference type="InterPro" id="IPR051425">
    <property type="entry name" value="Formin_Homology"/>
</dbReference>
<dbReference type="InterPro" id="IPR014767">
    <property type="entry name" value="DAD_dom"/>
</dbReference>
<proteinExistence type="predicted"/>
<feature type="coiled-coil region" evidence="1">
    <location>
        <begin position="393"/>
        <end position="476"/>
    </location>
</feature>
<feature type="region of interest" description="Disordered" evidence="2">
    <location>
        <begin position="966"/>
        <end position="985"/>
    </location>
</feature>
<dbReference type="Proteomes" id="UP001208570">
    <property type="component" value="Unassembled WGS sequence"/>
</dbReference>
<dbReference type="SUPFAM" id="SSF101447">
    <property type="entry name" value="Formin homology 2 domain (FH2 domain)"/>
    <property type="match status" value="1"/>
</dbReference>
<feature type="domain" description="DAD" evidence="3">
    <location>
        <begin position="982"/>
        <end position="1017"/>
    </location>
</feature>
<evidence type="ECO:0000256" key="2">
    <source>
        <dbReference type="SAM" id="MobiDB-lite"/>
    </source>
</evidence>
<dbReference type="EMBL" id="JAODUP010000635">
    <property type="protein sequence ID" value="KAK2146064.1"/>
    <property type="molecule type" value="Genomic_DNA"/>
</dbReference>